<dbReference type="RefSeq" id="WP_235840990.1">
    <property type="nucleotide sequence ID" value="NZ_OAOQ01000010.1"/>
</dbReference>
<gene>
    <name evidence="1" type="ORF">SAMN05878503_11080</name>
</gene>
<name>A0A285CXA7_9RHOB</name>
<evidence type="ECO:0000313" key="2">
    <source>
        <dbReference type="Proteomes" id="UP000219467"/>
    </source>
</evidence>
<proteinExistence type="predicted"/>
<reference evidence="2" key="1">
    <citation type="submission" date="2017-08" db="EMBL/GenBank/DDBJ databases">
        <authorList>
            <person name="Varghese N."/>
            <person name="Submissions S."/>
        </authorList>
    </citation>
    <scope>NUCLEOTIDE SEQUENCE [LARGE SCALE GENOMIC DNA]</scope>
    <source>
        <strain evidence="2">JA234</strain>
    </source>
</reference>
<organism evidence="1 2">
    <name type="scientific">Cereibacter ovatus</name>
    <dbReference type="NCBI Taxonomy" id="439529"/>
    <lineage>
        <taxon>Bacteria</taxon>
        <taxon>Pseudomonadati</taxon>
        <taxon>Pseudomonadota</taxon>
        <taxon>Alphaproteobacteria</taxon>
        <taxon>Rhodobacterales</taxon>
        <taxon>Paracoccaceae</taxon>
        <taxon>Cereibacter</taxon>
    </lineage>
</organism>
<evidence type="ECO:0000313" key="1">
    <source>
        <dbReference type="EMBL" id="SNX71698.1"/>
    </source>
</evidence>
<keyword evidence="2" id="KW-1185">Reference proteome</keyword>
<dbReference type="EMBL" id="OAOQ01000010">
    <property type="protein sequence ID" value="SNX71698.1"/>
    <property type="molecule type" value="Genomic_DNA"/>
</dbReference>
<dbReference type="AlphaFoldDB" id="A0A285CXA7"/>
<sequence>MSSEALTDQTPQWAVAAKCPFHATHGAALAKAAAGRAAPDPARVASALVDFLATGFGRYGGTVCLAADAPVPVPADRMLITVEAVADGDLHLTLHLPGGDALKLDMMDLGIYRMLGGGLPMPGGPVRILPLPSRSRVRAGGAFLEKVVIYRIAELPEPDPDELAMGG</sequence>
<protein>
    <submittedName>
        <fullName evidence="1">Uncharacterized protein</fullName>
    </submittedName>
</protein>
<dbReference type="Proteomes" id="UP000219467">
    <property type="component" value="Unassembled WGS sequence"/>
</dbReference>
<accession>A0A285CXA7</accession>